<dbReference type="Proteomes" id="UP000039865">
    <property type="component" value="Unassembled WGS sequence"/>
</dbReference>
<feature type="region of interest" description="Disordered" evidence="1">
    <location>
        <begin position="383"/>
        <end position="466"/>
    </location>
</feature>
<feature type="compositionally biased region" description="Low complexity" evidence="1">
    <location>
        <begin position="73"/>
        <end position="98"/>
    </location>
</feature>
<dbReference type="EMBL" id="CCKQ01016002">
    <property type="protein sequence ID" value="CDW87870.1"/>
    <property type="molecule type" value="Genomic_DNA"/>
</dbReference>
<feature type="compositionally biased region" description="Polar residues" evidence="1">
    <location>
        <begin position="346"/>
        <end position="362"/>
    </location>
</feature>
<feature type="compositionally biased region" description="Polar residues" evidence="1">
    <location>
        <begin position="58"/>
        <end position="72"/>
    </location>
</feature>
<feature type="region of interest" description="Disordered" evidence="1">
    <location>
        <begin position="497"/>
        <end position="516"/>
    </location>
</feature>
<reference evidence="2 3" key="1">
    <citation type="submission" date="2014-06" db="EMBL/GenBank/DDBJ databases">
        <authorList>
            <person name="Swart Estienne"/>
        </authorList>
    </citation>
    <scope>NUCLEOTIDE SEQUENCE [LARGE SCALE GENOMIC DNA]</scope>
    <source>
        <strain evidence="2 3">130c</strain>
    </source>
</reference>
<feature type="compositionally biased region" description="Polar residues" evidence="1">
    <location>
        <begin position="1"/>
        <end position="10"/>
    </location>
</feature>
<dbReference type="InParanoid" id="A0A078AZM7"/>
<feature type="region of interest" description="Disordered" evidence="1">
    <location>
        <begin position="658"/>
        <end position="679"/>
    </location>
</feature>
<sequence length="759" mass="89734">MEGDSDNSFCENGDSQQEYYQNQQEEDQDYGSENQSQQQLDGENDEDDNDDLLEMSGNGDQSYISGNYLSDHQQYQQQQQQQYLQQQQQYQRFQQQYQNEDEEEEEDNDQLQNQYQDQDQEDEQDEDQDEEEQEEVEDEEGAEDQDQEGDQEEDDGQNEDEDEDEDHDLREPTKPQILYQQQQQMQQHQLLNQQQQYYNQLQQQQLQRQQQESQNNQVQAKQQQQQLQKVQLKQSQHQQQKMAENQDEDQDEDEQNNESEEEDQVNDMSFSHIDYKQQFQQQRQQNGYTQQQQNQNESEEGEDQEQEQADEDEEEEEDDDQEIGEMKAKFDKIMANFVDENKKSGKQSYIHSNDDNNMNSIQNRDKTLDFKNKNMQKNVKGIINKPPKAQPQNIQNNQHQQYTSNDDEDDQYDAVVEGPDRDNDEQSVNIKINNKQLFPQKPPMPLKSVLKNGGKDQQRSSTPDREQALRERIQNQNMQHQQQLTAVNIRSYSQNNENCGQQLARPKSASRPGGIQSQKQFNAIQQQMQPQQQLVAQKISLKRPQTAVVKKNNLTQQTQQIFNDENTMDPNNMLKKAIVPKFKRPQTASVKSAGNFAQFKANKNVKKKTDPVSRYQSLQNEWKTNSFLKQSNNKQGRKLDLDRFHKWSSLVHAHNSISQQKKGQVHKFIPNNKGPTEDRRDDMRFQLRAKMSQKDYVDKQMKVFHYNQEIQQPAHHKNVKAPTSQQQFIMNQMQLSDQYEVEDKLEVIKKQINNLKKCV</sequence>
<evidence type="ECO:0000313" key="2">
    <source>
        <dbReference type="EMBL" id="CDW87870.1"/>
    </source>
</evidence>
<dbReference type="OMA" id="EYENQEH"/>
<feature type="region of interest" description="Disordered" evidence="1">
    <location>
        <begin position="1"/>
        <end position="365"/>
    </location>
</feature>
<name>A0A078AZM7_STYLE</name>
<feature type="compositionally biased region" description="Acidic residues" evidence="1">
    <location>
        <begin position="245"/>
        <end position="265"/>
    </location>
</feature>
<proteinExistence type="predicted"/>
<feature type="compositionally biased region" description="Low complexity" evidence="1">
    <location>
        <begin position="277"/>
        <end position="296"/>
    </location>
</feature>
<feature type="compositionally biased region" description="Acidic residues" evidence="1">
    <location>
        <begin position="297"/>
        <end position="323"/>
    </location>
</feature>
<feature type="compositionally biased region" description="Acidic residues" evidence="1">
    <location>
        <begin position="42"/>
        <end position="53"/>
    </location>
</feature>
<feature type="compositionally biased region" description="Acidic residues" evidence="1">
    <location>
        <begin position="99"/>
        <end position="109"/>
    </location>
</feature>
<organism evidence="2 3">
    <name type="scientific">Stylonychia lemnae</name>
    <name type="common">Ciliate</name>
    <dbReference type="NCBI Taxonomy" id="5949"/>
    <lineage>
        <taxon>Eukaryota</taxon>
        <taxon>Sar</taxon>
        <taxon>Alveolata</taxon>
        <taxon>Ciliophora</taxon>
        <taxon>Intramacronucleata</taxon>
        <taxon>Spirotrichea</taxon>
        <taxon>Stichotrichia</taxon>
        <taxon>Sporadotrichida</taxon>
        <taxon>Oxytrichidae</taxon>
        <taxon>Stylonychinae</taxon>
        <taxon>Stylonychia</taxon>
    </lineage>
</organism>
<keyword evidence="3" id="KW-1185">Reference proteome</keyword>
<evidence type="ECO:0000256" key="1">
    <source>
        <dbReference type="SAM" id="MobiDB-lite"/>
    </source>
</evidence>
<feature type="compositionally biased region" description="Low complexity" evidence="1">
    <location>
        <begin position="390"/>
        <end position="401"/>
    </location>
</feature>
<protein>
    <submittedName>
        <fullName evidence="2">Uncharacterized protein</fullName>
    </submittedName>
</protein>
<dbReference type="AlphaFoldDB" id="A0A078AZM7"/>
<dbReference type="OrthoDB" id="10680496at2759"/>
<feature type="compositionally biased region" description="Low complexity" evidence="1">
    <location>
        <begin position="14"/>
        <end position="23"/>
    </location>
</feature>
<feature type="compositionally biased region" description="Acidic residues" evidence="1">
    <location>
        <begin position="118"/>
        <end position="166"/>
    </location>
</feature>
<gene>
    <name evidence="2" type="primary">Contig19129.g20287</name>
    <name evidence="2" type="ORF">STYLEM_16983</name>
</gene>
<accession>A0A078AZM7</accession>
<feature type="compositionally biased region" description="Basic and acidic residues" evidence="1">
    <location>
        <begin position="453"/>
        <end position="466"/>
    </location>
</feature>
<evidence type="ECO:0000313" key="3">
    <source>
        <dbReference type="Proteomes" id="UP000039865"/>
    </source>
</evidence>
<feature type="compositionally biased region" description="Low complexity" evidence="1">
    <location>
        <begin position="180"/>
        <end position="243"/>
    </location>
</feature>
<feature type="compositionally biased region" description="Polar residues" evidence="1">
    <location>
        <begin position="426"/>
        <end position="437"/>
    </location>
</feature>